<accession>A0A7W7K324</accession>
<organism evidence="1 2">
    <name type="scientific">Sphingomonas kyeonggiensis</name>
    <dbReference type="NCBI Taxonomy" id="1268553"/>
    <lineage>
        <taxon>Bacteria</taxon>
        <taxon>Pseudomonadati</taxon>
        <taxon>Pseudomonadota</taxon>
        <taxon>Alphaproteobacteria</taxon>
        <taxon>Sphingomonadales</taxon>
        <taxon>Sphingomonadaceae</taxon>
        <taxon>Sphingomonas</taxon>
    </lineage>
</organism>
<evidence type="ECO:0000313" key="2">
    <source>
        <dbReference type="Proteomes" id="UP000575241"/>
    </source>
</evidence>
<evidence type="ECO:0000313" key="1">
    <source>
        <dbReference type="EMBL" id="MBB4839832.1"/>
    </source>
</evidence>
<protein>
    <submittedName>
        <fullName evidence="1">Uncharacterized protein</fullName>
    </submittedName>
</protein>
<dbReference type="RefSeq" id="WP_184168373.1">
    <property type="nucleotide sequence ID" value="NZ_JACHLN010000003.1"/>
</dbReference>
<dbReference type="AlphaFoldDB" id="A0A7W7K324"/>
<comment type="caution">
    <text evidence="1">The sequence shown here is derived from an EMBL/GenBank/DDBJ whole genome shotgun (WGS) entry which is preliminary data.</text>
</comment>
<gene>
    <name evidence="1" type="ORF">HNP52_002924</name>
</gene>
<dbReference type="EMBL" id="JACHLN010000003">
    <property type="protein sequence ID" value="MBB4839832.1"/>
    <property type="molecule type" value="Genomic_DNA"/>
</dbReference>
<dbReference type="Proteomes" id="UP000575241">
    <property type="component" value="Unassembled WGS sequence"/>
</dbReference>
<name>A0A7W7K324_9SPHN</name>
<reference evidence="1 2" key="1">
    <citation type="submission" date="2020-08" db="EMBL/GenBank/DDBJ databases">
        <title>Functional genomics of gut bacteria from endangered species of beetles.</title>
        <authorList>
            <person name="Carlos-Shanley C."/>
        </authorList>
    </citation>
    <scope>NUCLEOTIDE SEQUENCE [LARGE SCALE GENOMIC DNA]</scope>
    <source>
        <strain evidence="1 2">S00224</strain>
    </source>
</reference>
<keyword evidence="2" id="KW-1185">Reference proteome</keyword>
<sequence length="150" mass="16826">MASANFHLKPEDALSSRDFNERPLWAGYYEPDDVDDIVRWGVPEAEVRAALDEVGWADDHYFPLPVEAARSYWMRGKLYAVTATLPDGTEHTGYVGEDHSYLAVFTEGGLRVASDLFPEIDHGLALPIRVNNRVTGEQWTFARASIQSPD</sequence>
<proteinExistence type="predicted"/>